<accession>A0ABY8P662</accession>
<sequence length="237" mass="26915">MNKKNKIKSKLVGITPDKLPQAKLVEYLAALTSMYGESENVHFLEITKGSVEINSCTSDTKTYESVLANIKNHINNNTEAHKKLTKYLVRDNFTAEILSPSGEVVFSIKPKEKQNPISIAKKSKVQGRLYKIGGRNEKTIPVKLEGANDEVLNCEANPQIAAQLGKYLFKKVRVHGLAVWENINGKWKLKKLKIEKFEVLKDIPLNDALNNLAKEKSNKWDEIKDRNDILRKFRSIN</sequence>
<dbReference type="RefSeq" id="WP_280937829.1">
    <property type="nucleotide sequence ID" value="NZ_CP123759.1"/>
</dbReference>
<gene>
    <name evidence="2" type="ORF">QG404_06385</name>
    <name evidence="1" type="ORF">QG404_12610</name>
</gene>
<protein>
    <submittedName>
        <fullName evidence="2">Uncharacterized protein</fullName>
    </submittedName>
</protein>
<organism evidence="2 3">
    <name type="scientific">Arsenophonus apicola</name>
    <dbReference type="NCBI Taxonomy" id="2879119"/>
    <lineage>
        <taxon>Bacteria</taxon>
        <taxon>Pseudomonadati</taxon>
        <taxon>Pseudomonadota</taxon>
        <taxon>Gammaproteobacteria</taxon>
        <taxon>Enterobacterales</taxon>
        <taxon>Morganellaceae</taxon>
        <taxon>Arsenophonus</taxon>
    </lineage>
</organism>
<dbReference type="EMBL" id="CP123759">
    <property type="protein sequence ID" value="WGO83168.1"/>
    <property type="molecule type" value="Genomic_DNA"/>
</dbReference>
<dbReference type="EMBL" id="CP123759">
    <property type="protein sequence ID" value="WGO84501.1"/>
    <property type="molecule type" value="Genomic_DNA"/>
</dbReference>
<proteinExistence type="predicted"/>
<evidence type="ECO:0000313" key="3">
    <source>
        <dbReference type="Proteomes" id="UP001231859"/>
    </source>
</evidence>
<dbReference type="Proteomes" id="UP001231859">
    <property type="component" value="Chromosome"/>
</dbReference>
<name>A0ABY8P662_9GAMM</name>
<evidence type="ECO:0000313" key="2">
    <source>
        <dbReference type="EMBL" id="WGO84501.1"/>
    </source>
</evidence>
<keyword evidence="3" id="KW-1185">Reference proteome</keyword>
<evidence type="ECO:0000313" key="1">
    <source>
        <dbReference type="EMBL" id="WGO83168.1"/>
    </source>
</evidence>
<reference evidence="2 3" key="1">
    <citation type="submission" date="2023-04" db="EMBL/GenBank/DDBJ databases">
        <title>Genome dynamics across the evolutionary transition to endosymbiosis.</title>
        <authorList>
            <person name="Siozios S."/>
            <person name="Nadal-Jimenez P."/>
            <person name="Azagi T."/>
            <person name="Sprong H."/>
            <person name="Frost C.L."/>
            <person name="Parratt S.R."/>
            <person name="Taylor G."/>
            <person name="Brettell L."/>
            <person name="Lew K.C."/>
            <person name="Croft L."/>
            <person name="King K.C."/>
            <person name="Brockhurst M.A."/>
            <person name="Hypsa V."/>
            <person name="Novakova E."/>
            <person name="Darby A.C."/>
            <person name="Hurst G.D.D."/>
        </authorList>
    </citation>
    <scope>NUCLEOTIDE SEQUENCE [LARGE SCALE GENOMIC DNA]</scope>
    <source>
        <strain evidence="3">aApi_AU</strain>
        <strain evidence="2">AApi_AU</strain>
    </source>
</reference>